<dbReference type="AlphaFoldDB" id="A0A1Q8CVR4"/>
<organism evidence="10 11">
    <name type="scientific">Actinophytocola xanthii</name>
    <dbReference type="NCBI Taxonomy" id="1912961"/>
    <lineage>
        <taxon>Bacteria</taxon>
        <taxon>Bacillati</taxon>
        <taxon>Actinomycetota</taxon>
        <taxon>Actinomycetes</taxon>
        <taxon>Pseudonocardiales</taxon>
        <taxon>Pseudonocardiaceae</taxon>
    </lineage>
</organism>
<evidence type="ECO:0000256" key="3">
    <source>
        <dbReference type="ARBA" id="ARBA00022475"/>
    </source>
</evidence>
<dbReference type="PANTHER" id="PTHR43386">
    <property type="entry name" value="OLIGOPEPTIDE TRANSPORT SYSTEM PERMEASE PROTEIN APPC"/>
    <property type="match status" value="1"/>
</dbReference>
<evidence type="ECO:0000256" key="2">
    <source>
        <dbReference type="ARBA" id="ARBA00022448"/>
    </source>
</evidence>
<feature type="transmembrane region" description="Helical" evidence="7">
    <location>
        <begin position="164"/>
        <end position="181"/>
    </location>
</feature>
<accession>A0A1Q8CVR4</accession>
<proteinExistence type="inferred from homology"/>
<dbReference type="GO" id="GO:0055085">
    <property type="term" value="P:transmembrane transport"/>
    <property type="evidence" value="ECO:0007669"/>
    <property type="project" value="InterPro"/>
</dbReference>
<dbReference type="InterPro" id="IPR000515">
    <property type="entry name" value="MetI-like"/>
</dbReference>
<feature type="transmembrane region" description="Helical" evidence="7">
    <location>
        <begin position="270"/>
        <end position="290"/>
    </location>
</feature>
<feature type="transmembrane region" description="Helical" evidence="7">
    <location>
        <begin position="101"/>
        <end position="126"/>
    </location>
</feature>
<dbReference type="Gene3D" id="1.10.3720.10">
    <property type="entry name" value="MetI-like"/>
    <property type="match status" value="1"/>
</dbReference>
<keyword evidence="5 7" id="KW-1133">Transmembrane helix</keyword>
<dbReference type="STRING" id="1912961.BU204_05645"/>
<dbReference type="PROSITE" id="PS50928">
    <property type="entry name" value="ABC_TM1"/>
    <property type="match status" value="1"/>
</dbReference>
<dbReference type="InterPro" id="IPR050366">
    <property type="entry name" value="BP-dependent_transpt_permease"/>
</dbReference>
<evidence type="ECO:0000256" key="6">
    <source>
        <dbReference type="ARBA" id="ARBA00023136"/>
    </source>
</evidence>
<keyword evidence="2 7" id="KW-0813">Transport</keyword>
<keyword evidence="3" id="KW-1003">Cell membrane</keyword>
<feature type="transmembrane region" description="Helical" evidence="7">
    <location>
        <begin position="138"/>
        <end position="158"/>
    </location>
</feature>
<feature type="domain" description="ABC transmembrane type-1" evidence="9">
    <location>
        <begin position="99"/>
        <end position="290"/>
    </location>
</feature>
<evidence type="ECO:0000256" key="7">
    <source>
        <dbReference type="RuleBase" id="RU363032"/>
    </source>
</evidence>
<protein>
    <submittedName>
        <fullName evidence="10">Peptide ABC transporter permease</fullName>
    </submittedName>
</protein>
<keyword evidence="4 7" id="KW-0812">Transmembrane</keyword>
<dbReference type="GO" id="GO:0005886">
    <property type="term" value="C:plasma membrane"/>
    <property type="evidence" value="ECO:0007669"/>
    <property type="project" value="UniProtKB-SubCell"/>
</dbReference>
<evidence type="ECO:0000256" key="5">
    <source>
        <dbReference type="ARBA" id="ARBA00022989"/>
    </source>
</evidence>
<comment type="similarity">
    <text evidence="7">Belongs to the binding-protein-dependent transport system permease family.</text>
</comment>
<comment type="caution">
    <text evidence="10">The sequence shown here is derived from an EMBL/GenBank/DDBJ whole genome shotgun (WGS) entry which is preliminary data.</text>
</comment>
<dbReference type="SUPFAM" id="SSF161098">
    <property type="entry name" value="MetI-like"/>
    <property type="match status" value="1"/>
</dbReference>
<dbReference type="Pfam" id="PF00528">
    <property type="entry name" value="BPD_transp_1"/>
    <property type="match status" value="1"/>
</dbReference>
<name>A0A1Q8CVR4_9PSEU</name>
<feature type="transmembrane region" description="Helical" evidence="7">
    <location>
        <begin position="37"/>
        <end position="56"/>
    </location>
</feature>
<dbReference type="Proteomes" id="UP000185596">
    <property type="component" value="Unassembled WGS sequence"/>
</dbReference>
<reference evidence="10 11" key="1">
    <citation type="submission" date="2016-12" db="EMBL/GenBank/DDBJ databases">
        <title>The draft genome sequence of Actinophytocola sp. 11-183.</title>
        <authorList>
            <person name="Wang W."/>
            <person name="Yuan L."/>
        </authorList>
    </citation>
    <scope>NUCLEOTIDE SEQUENCE [LARGE SCALE GENOMIC DNA]</scope>
    <source>
        <strain evidence="10 11">11-183</strain>
    </source>
</reference>
<dbReference type="InterPro" id="IPR035906">
    <property type="entry name" value="MetI-like_sf"/>
</dbReference>
<dbReference type="EMBL" id="MSIE01000007">
    <property type="protein sequence ID" value="OLF18448.1"/>
    <property type="molecule type" value="Genomic_DNA"/>
</dbReference>
<keyword evidence="6 7" id="KW-0472">Membrane</keyword>
<keyword evidence="11" id="KW-1185">Reference proteome</keyword>
<dbReference type="RefSeq" id="WP_075124476.1">
    <property type="nucleotide sequence ID" value="NZ_MSIE01000007.1"/>
</dbReference>
<evidence type="ECO:0000256" key="8">
    <source>
        <dbReference type="SAM" id="MobiDB-lite"/>
    </source>
</evidence>
<evidence type="ECO:0000313" key="11">
    <source>
        <dbReference type="Proteomes" id="UP000185596"/>
    </source>
</evidence>
<feature type="region of interest" description="Disordered" evidence="8">
    <location>
        <begin position="1"/>
        <end position="23"/>
    </location>
</feature>
<dbReference type="InterPro" id="IPR025966">
    <property type="entry name" value="OppC_N"/>
</dbReference>
<dbReference type="Pfam" id="PF12911">
    <property type="entry name" value="OppC_N"/>
    <property type="match status" value="1"/>
</dbReference>
<dbReference type="PANTHER" id="PTHR43386:SF1">
    <property type="entry name" value="D,D-DIPEPTIDE TRANSPORT SYSTEM PERMEASE PROTEIN DDPC-RELATED"/>
    <property type="match status" value="1"/>
</dbReference>
<evidence type="ECO:0000259" key="9">
    <source>
        <dbReference type="PROSITE" id="PS50928"/>
    </source>
</evidence>
<comment type="subcellular location">
    <subcellularLocation>
        <location evidence="1 7">Cell membrane</location>
        <topology evidence="1 7">Multi-pass membrane protein</topology>
    </subcellularLocation>
</comment>
<gene>
    <name evidence="10" type="ORF">BU204_05645</name>
</gene>
<evidence type="ECO:0000313" key="10">
    <source>
        <dbReference type="EMBL" id="OLF18448.1"/>
    </source>
</evidence>
<sequence length="302" mass="31541">MTDLPADLPGELEARADASAGRSTPWRTGLRRFRRHTVAVVSVGYLLLVVAAAVFAPTLSGYDPNAVDLEHVREAPSAAHWLGTDPTGRDVFSRLLHAARVSLGVGLAAAGLAVVFGTLLGGLAGLLGRWVDSVVMRLADVFLSFPTVVVTVVVAGILGPSVPTMIIAIGLFQWPVCGRIVRGVTLSLREQEYLLAARAAGAGSFWLMTRHIVPAALPPISVAATLAVAQAIGLESTLSFLGLGVQPPTPSWGNMLTDAQSLTVIAGQPWLWLAPGIAVALTVLAVNFIGDGLRDAVDPRQS</sequence>
<evidence type="ECO:0000256" key="4">
    <source>
        <dbReference type="ARBA" id="ARBA00022692"/>
    </source>
</evidence>
<dbReference type="OrthoDB" id="3531748at2"/>
<dbReference type="CDD" id="cd06261">
    <property type="entry name" value="TM_PBP2"/>
    <property type="match status" value="1"/>
</dbReference>
<evidence type="ECO:0000256" key="1">
    <source>
        <dbReference type="ARBA" id="ARBA00004651"/>
    </source>
</evidence>